<dbReference type="Gene3D" id="3.30.70.270">
    <property type="match status" value="1"/>
</dbReference>
<evidence type="ECO:0008006" key="7">
    <source>
        <dbReference type="Google" id="ProtNLM"/>
    </source>
</evidence>
<reference evidence="5" key="1">
    <citation type="journal article" date="2023" name="Insect Mol. Biol.">
        <title>Genome sequencing provides insights into the evolution of gene families encoding plant cell wall-degrading enzymes in longhorned beetles.</title>
        <authorList>
            <person name="Shin N.R."/>
            <person name="Okamura Y."/>
            <person name="Kirsch R."/>
            <person name="Pauchet Y."/>
        </authorList>
    </citation>
    <scope>NUCLEOTIDE SEQUENCE</scope>
    <source>
        <strain evidence="5">RBIC_L_NR</strain>
    </source>
</reference>
<dbReference type="EMBL" id="JANEYF010000543">
    <property type="protein sequence ID" value="KAJ8969394.1"/>
    <property type="molecule type" value="Genomic_DNA"/>
</dbReference>
<gene>
    <name evidence="5" type="ORF">NQ314_001793</name>
</gene>
<keyword evidence="4" id="KW-0255">Endonuclease</keyword>
<evidence type="ECO:0000256" key="1">
    <source>
        <dbReference type="ARBA" id="ARBA00022679"/>
    </source>
</evidence>
<keyword evidence="3" id="KW-0540">Nuclease</keyword>
<dbReference type="InterPro" id="IPR021109">
    <property type="entry name" value="Peptidase_aspartic_dom_sf"/>
</dbReference>
<keyword evidence="1" id="KW-0808">Transferase</keyword>
<dbReference type="SUPFAM" id="SSF50630">
    <property type="entry name" value="Acid proteases"/>
    <property type="match status" value="1"/>
</dbReference>
<evidence type="ECO:0000256" key="4">
    <source>
        <dbReference type="ARBA" id="ARBA00022759"/>
    </source>
</evidence>
<evidence type="ECO:0000313" key="6">
    <source>
        <dbReference type="Proteomes" id="UP001162156"/>
    </source>
</evidence>
<evidence type="ECO:0000313" key="5">
    <source>
        <dbReference type="EMBL" id="KAJ8969394.1"/>
    </source>
</evidence>
<dbReference type="GO" id="GO:0071897">
    <property type="term" value="P:DNA biosynthetic process"/>
    <property type="evidence" value="ECO:0007669"/>
    <property type="project" value="UniProtKB-ARBA"/>
</dbReference>
<protein>
    <recommendedName>
        <fullName evidence="7">Reverse transcriptase domain-containing protein</fullName>
    </recommendedName>
</protein>
<accession>A0AAV8ZRS9</accession>
<keyword evidence="4" id="KW-0378">Hydrolase</keyword>
<organism evidence="5 6">
    <name type="scientific">Rhamnusium bicolor</name>
    <dbReference type="NCBI Taxonomy" id="1586634"/>
    <lineage>
        <taxon>Eukaryota</taxon>
        <taxon>Metazoa</taxon>
        <taxon>Ecdysozoa</taxon>
        <taxon>Arthropoda</taxon>
        <taxon>Hexapoda</taxon>
        <taxon>Insecta</taxon>
        <taxon>Pterygota</taxon>
        <taxon>Neoptera</taxon>
        <taxon>Endopterygota</taxon>
        <taxon>Coleoptera</taxon>
        <taxon>Polyphaga</taxon>
        <taxon>Cucujiformia</taxon>
        <taxon>Chrysomeloidea</taxon>
        <taxon>Cerambycidae</taxon>
        <taxon>Lepturinae</taxon>
        <taxon>Rhagiini</taxon>
        <taxon>Rhamnusium</taxon>
    </lineage>
</organism>
<dbReference type="SUPFAM" id="SSF56672">
    <property type="entry name" value="DNA/RNA polymerases"/>
    <property type="match status" value="1"/>
</dbReference>
<keyword evidence="6" id="KW-1185">Reference proteome</keyword>
<dbReference type="InterPro" id="IPR043502">
    <property type="entry name" value="DNA/RNA_pol_sf"/>
</dbReference>
<dbReference type="InterPro" id="IPR050951">
    <property type="entry name" value="Retrovirus_Pol_polyprotein"/>
</dbReference>
<dbReference type="GO" id="GO:0004519">
    <property type="term" value="F:endonuclease activity"/>
    <property type="evidence" value="ECO:0007669"/>
    <property type="project" value="UniProtKB-KW"/>
</dbReference>
<sequence length="210" mass="23521">MFMVYAKFSDLALESTPVKLKTYNGQVILPVGQITAEVEINNVVKSCTIVIVKNAGKILLGRDILKIFGLRMAPNLHENVNSLGSSLDELLLEFQDLFKRELGKYTGKKIRLEVEPNVRPIFHKPRPVHFAFKDKVATELSKLECTGCIEKVGNSAWGTPLVPVMKADGKSVRVCANYKITVNRYLRDVNHHLPRIDKLFAALQGGKKFS</sequence>
<dbReference type="Gene3D" id="3.10.10.10">
    <property type="entry name" value="HIV Type 1 Reverse Transcriptase, subunit A, domain 1"/>
    <property type="match status" value="1"/>
</dbReference>
<proteinExistence type="predicted"/>
<evidence type="ECO:0000256" key="2">
    <source>
        <dbReference type="ARBA" id="ARBA00022695"/>
    </source>
</evidence>
<dbReference type="InterPro" id="IPR043128">
    <property type="entry name" value="Rev_trsase/Diguanyl_cyclase"/>
</dbReference>
<comment type="caution">
    <text evidence="5">The sequence shown here is derived from an EMBL/GenBank/DDBJ whole genome shotgun (WGS) entry which is preliminary data.</text>
</comment>
<dbReference type="PANTHER" id="PTHR37984:SF5">
    <property type="entry name" value="PROTEIN NYNRIN-LIKE"/>
    <property type="match status" value="1"/>
</dbReference>
<dbReference type="GO" id="GO:0016779">
    <property type="term" value="F:nucleotidyltransferase activity"/>
    <property type="evidence" value="ECO:0007669"/>
    <property type="project" value="UniProtKB-KW"/>
</dbReference>
<name>A0AAV8ZRS9_9CUCU</name>
<dbReference type="PANTHER" id="PTHR37984">
    <property type="entry name" value="PROTEIN CBG26694"/>
    <property type="match status" value="1"/>
</dbReference>
<dbReference type="AlphaFoldDB" id="A0AAV8ZRS9"/>
<keyword evidence="2" id="KW-0548">Nucleotidyltransferase</keyword>
<dbReference type="Proteomes" id="UP001162156">
    <property type="component" value="Unassembled WGS sequence"/>
</dbReference>
<evidence type="ECO:0000256" key="3">
    <source>
        <dbReference type="ARBA" id="ARBA00022722"/>
    </source>
</evidence>